<organism evidence="1 2">
    <name type="scientific">Colletotrichum zoysiae</name>
    <dbReference type="NCBI Taxonomy" id="1216348"/>
    <lineage>
        <taxon>Eukaryota</taxon>
        <taxon>Fungi</taxon>
        <taxon>Dikarya</taxon>
        <taxon>Ascomycota</taxon>
        <taxon>Pezizomycotina</taxon>
        <taxon>Sordariomycetes</taxon>
        <taxon>Hypocreomycetidae</taxon>
        <taxon>Glomerellales</taxon>
        <taxon>Glomerellaceae</taxon>
        <taxon>Colletotrichum</taxon>
        <taxon>Colletotrichum graminicola species complex</taxon>
    </lineage>
</organism>
<dbReference type="AlphaFoldDB" id="A0AAD9HTA5"/>
<evidence type="ECO:0000313" key="1">
    <source>
        <dbReference type="EMBL" id="KAK2034703.1"/>
    </source>
</evidence>
<protein>
    <submittedName>
        <fullName evidence="1">Uncharacterized protein</fullName>
    </submittedName>
</protein>
<name>A0AAD9HTA5_9PEZI</name>
<keyword evidence="2" id="KW-1185">Reference proteome</keyword>
<proteinExistence type="predicted"/>
<comment type="caution">
    <text evidence="1">The sequence shown here is derived from an EMBL/GenBank/DDBJ whole genome shotgun (WGS) entry which is preliminary data.</text>
</comment>
<dbReference type="Proteomes" id="UP001232148">
    <property type="component" value="Unassembled WGS sequence"/>
</dbReference>
<gene>
    <name evidence="1" type="ORF">LX32DRAFT_634190</name>
</gene>
<dbReference type="EMBL" id="MU842813">
    <property type="protein sequence ID" value="KAK2034703.1"/>
    <property type="molecule type" value="Genomic_DNA"/>
</dbReference>
<accession>A0AAD9HTA5</accession>
<reference evidence="1" key="1">
    <citation type="submission" date="2021-06" db="EMBL/GenBank/DDBJ databases">
        <title>Comparative genomics, transcriptomics and evolutionary studies reveal genomic signatures of adaptation to plant cell wall in hemibiotrophic fungi.</title>
        <authorList>
            <consortium name="DOE Joint Genome Institute"/>
            <person name="Baroncelli R."/>
            <person name="Diaz J.F."/>
            <person name="Benocci T."/>
            <person name="Peng M."/>
            <person name="Battaglia E."/>
            <person name="Haridas S."/>
            <person name="Andreopoulos W."/>
            <person name="Labutti K."/>
            <person name="Pangilinan J."/>
            <person name="Floch G.L."/>
            <person name="Makela M.R."/>
            <person name="Henrissat B."/>
            <person name="Grigoriev I.V."/>
            <person name="Crouch J.A."/>
            <person name="De Vries R.P."/>
            <person name="Sukno S.A."/>
            <person name="Thon M.R."/>
        </authorList>
    </citation>
    <scope>NUCLEOTIDE SEQUENCE</scope>
    <source>
        <strain evidence="1">MAFF235873</strain>
    </source>
</reference>
<evidence type="ECO:0000313" key="2">
    <source>
        <dbReference type="Proteomes" id="UP001232148"/>
    </source>
</evidence>
<sequence>MPVKKLDGTPGLLASSKLGETVDAEFPDLTHAIDQYKDNLPVSLDAHPHSPFTSSI</sequence>